<proteinExistence type="predicted"/>
<organism evidence="1 2">
    <name type="scientific">Solidesulfovibrio magneticus (strain ATCC 700980 / DSM 13731 / RS-1)</name>
    <name type="common">Desulfovibrio magneticus</name>
    <dbReference type="NCBI Taxonomy" id="573370"/>
    <lineage>
        <taxon>Bacteria</taxon>
        <taxon>Pseudomonadati</taxon>
        <taxon>Thermodesulfobacteriota</taxon>
        <taxon>Desulfovibrionia</taxon>
        <taxon>Desulfovibrionales</taxon>
        <taxon>Desulfovibrionaceae</taxon>
        <taxon>Solidesulfovibrio</taxon>
    </lineage>
</organism>
<dbReference type="KEGG" id="dma:DMR_09680"/>
<dbReference type="AlphaFoldDB" id="C4XKS0"/>
<evidence type="ECO:0000313" key="1">
    <source>
        <dbReference type="EMBL" id="BAH74459.1"/>
    </source>
</evidence>
<name>C4XKS0_SOLM1</name>
<sequence length="63" mass="6996">MRIAVTSGNLNATSLPGKYYIFSENRDNPIELYNRIAVEVDSTKRHMKSTTTTTGEQICASVT</sequence>
<keyword evidence="2" id="KW-1185">Reference proteome</keyword>
<dbReference type="Proteomes" id="UP000009071">
    <property type="component" value="Chromosome"/>
</dbReference>
<protein>
    <submittedName>
        <fullName evidence="1">Uncharacterized protein</fullName>
    </submittedName>
</protein>
<dbReference type="EMBL" id="AP010904">
    <property type="protein sequence ID" value="BAH74459.1"/>
    <property type="molecule type" value="Genomic_DNA"/>
</dbReference>
<dbReference type="HOGENOM" id="CLU_2878537_0_0_7"/>
<evidence type="ECO:0000313" key="2">
    <source>
        <dbReference type="Proteomes" id="UP000009071"/>
    </source>
</evidence>
<dbReference type="STRING" id="573370.DMR_09680"/>
<reference evidence="1 2" key="1">
    <citation type="journal article" date="2009" name="Genome Res.">
        <title>Whole genome sequence of Desulfovibrio magneticus strain RS-1 revealed common gene clusters in magnetotactic bacteria.</title>
        <authorList>
            <person name="Nakazawa H."/>
            <person name="Arakaki A."/>
            <person name="Narita-Yamada S."/>
            <person name="Yashiro I."/>
            <person name="Jinno K."/>
            <person name="Aoki N."/>
            <person name="Tsuruyama A."/>
            <person name="Okamura Y."/>
            <person name="Tanikawa S."/>
            <person name="Fujita N."/>
            <person name="Takeyama H."/>
            <person name="Matsunaga T."/>
        </authorList>
    </citation>
    <scope>NUCLEOTIDE SEQUENCE [LARGE SCALE GENOMIC DNA]</scope>
    <source>
        <strain evidence="2">ATCC 700980 / DSM 13731 / RS-1</strain>
    </source>
</reference>
<gene>
    <name evidence="1" type="ordered locus">DMR_09680</name>
</gene>
<accession>C4XKS0</accession>